<dbReference type="SMART" id="SM00507">
    <property type="entry name" value="HNHc"/>
    <property type="match status" value="1"/>
</dbReference>
<proteinExistence type="predicted"/>
<accession>A0A6J7WZB6</accession>
<evidence type="ECO:0000313" key="2">
    <source>
        <dbReference type="EMBL" id="CAB5223351.1"/>
    </source>
</evidence>
<dbReference type="EMBL" id="LR798321">
    <property type="protein sequence ID" value="CAB5223351.1"/>
    <property type="molecule type" value="Genomic_DNA"/>
</dbReference>
<dbReference type="InterPro" id="IPR003615">
    <property type="entry name" value="HNH_nuc"/>
</dbReference>
<dbReference type="GO" id="GO:0003676">
    <property type="term" value="F:nucleic acid binding"/>
    <property type="evidence" value="ECO:0007669"/>
    <property type="project" value="InterPro"/>
</dbReference>
<evidence type="ECO:0000259" key="1">
    <source>
        <dbReference type="SMART" id="SM00507"/>
    </source>
</evidence>
<sequence>MGMRNGPNELLHSLSELRPGDAKRRFRKSIFEDFPLRGPLGQAACAYCGKWHEKLTLDHIVPKSRGGAHFAKYNLVPSCLACNADKGSLPVFEWWRPLECWTEEREEVLLSWIHANSFVSAHTDLSDWEAWCEATQRALPIHETKKEGACGPFLSMWQAA</sequence>
<feature type="domain" description="HNH nuclease" evidence="1">
    <location>
        <begin position="29"/>
        <end position="84"/>
    </location>
</feature>
<dbReference type="Pfam" id="PF01844">
    <property type="entry name" value="HNH"/>
    <property type="match status" value="1"/>
</dbReference>
<dbReference type="GO" id="GO:0004519">
    <property type="term" value="F:endonuclease activity"/>
    <property type="evidence" value="ECO:0007669"/>
    <property type="project" value="InterPro"/>
</dbReference>
<dbReference type="GO" id="GO:0008270">
    <property type="term" value="F:zinc ion binding"/>
    <property type="evidence" value="ECO:0007669"/>
    <property type="project" value="InterPro"/>
</dbReference>
<dbReference type="InterPro" id="IPR052892">
    <property type="entry name" value="NA-targeting_endonuclease"/>
</dbReference>
<dbReference type="Gene3D" id="1.10.30.50">
    <property type="match status" value="1"/>
</dbReference>
<protein>
    <submittedName>
        <fullName evidence="2">HNHc domain containing protein</fullName>
    </submittedName>
</protein>
<dbReference type="CDD" id="cd00085">
    <property type="entry name" value="HNHc"/>
    <property type="match status" value="1"/>
</dbReference>
<dbReference type="InterPro" id="IPR002711">
    <property type="entry name" value="HNH"/>
</dbReference>
<dbReference type="PANTHER" id="PTHR33877:SF1">
    <property type="entry name" value="TYPE IV METHYL-DIRECTED RESTRICTION ENZYME ECOKMCRA"/>
    <property type="match status" value="1"/>
</dbReference>
<dbReference type="PANTHER" id="PTHR33877">
    <property type="entry name" value="SLL1193 PROTEIN"/>
    <property type="match status" value="1"/>
</dbReference>
<organism evidence="2">
    <name type="scientific">uncultured Caudovirales phage</name>
    <dbReference type="NCBI Taxonomy" id="2100421"/>
    <lineage>
        <taxon>Viruses</taxon>
        <taxon>Duplodnaviria</taxon>
        <taxon>Heunggongvirae</taxon>
        <taxon>Uroviricota</taxon>
        <taxon>Caudoviricetes</taxon>
        <taxon>Peduoviridae</taxon>
        <taxon>Maltschvirus</taxon>
        <taxon>Maltschvirus maltsch</taxon>
    </lineage>
</organism>
<gene>
    <name evidence="2" type="ORF">UFOVP383_28</name>
</gene>
<reference evidence="2" key="1">
    <citation type="submission" date="2020-05" db="EMBL/GenBank/DDBJ databases">
        <authorList>
            <person name="Chiriac C."/>
            <person name="Salcher M."/>
            <person name="Ghai R."/>
            <person name="Kavagutti S V."/>
        </authorList>
    </citation>
    <scope>NUCLEOTIDE SEQUENCE</scope>
</reference>
<name>A0A6J7WZB6_9CAUD</name>